<dbReference type="Gene3D" id="3.60.130.30">
    <property type="match status" value="1"/>
</dbReference>
<sequence>MPHPAVGGQSAITHKNPQRRELRSTSPSAQTQRLQPVILVILMLLGAQEEEAGQEGTRISVATYALSSKWLKGDALQAVLRLEKEKCDRYLRNAFRNCLHIPEISLKALVAKKRAGKARYWPKKLQRTTISWPSAEPHLAVDKEGLPLAVHIPNFMGPVGRRRLYRALRTFSREVGVKIRRGADAGKRDSVKGYPYRHKENYISGIFQLVGAWTAIGHPPWQDDDAVPAGDVMKNGRIFRTAMNLLRELSFTSSIIDHILSNLDPAAYGVLHEARTRLVEQNAAYAAVASLDPTYLHGRSISYNRATRNHEDTRDPPEAWTPILVVGKFKRGGTLVIKKLGMRITLVIECPKYANVGQSNCAEQPLDHKGPAYAPPLGNDGRRNTRTAAWLEEDLSPEVQQKRRAYVKEIKVTRAEVRRAVESPKAGGYGVYGWKPKAALTYDMQHDIERTLLAAGLASMPSNFTHMTTPMTAEQVETAVHAYLIEEKKREKGKAQVISDPKLWQIHLLKRKAMLQEEDDQALAVRKDEYRQRLPARADPARPEIEKEMRANQHLRRFYHVFEEEGLIAIANVP</sequence>
<dbReference type="EMBL" id="JH688715">
    <property type="protein sequence ID" value="EJD32713.1"/>
    <property type="molecule type" value="Genomic_DNA"/>
</dbReference>
<evidence type="ECO:0000256" key="1">
    <source>
        <dbReference type="SAM" id="MobiDB-lite"/>
    </source>
</evidence>
<proteinExistence type="predicted"/>
<gene>
    <name evidence="2" type="ORF">AURDEDRAFT_132027</name>
</gene>
<organism evidence="2 3">
    <name type="scientific">Auricularia subglabra (strain TFB-10046 / SS5)</name>
    <name type="common">White-rot fungus</name>
    <name type="synonym">Auricularia delicata (strain TFB10046)</name>
    <dbReference type="NCBI Taxonomy" id="717982"/>
    <lineage>
        <taxon>Eukaryota</taxon>
        <taxon>Fungi</taxon>
        <taxon>Dikarya</taxon>
        <taxon>Basidiomycota</taxon>
        <taxon>Agaricomycotina</taxon>
        <taxon>Agaricomycetes</taxon>
        <taxon>Auriculariales</taxon>
        <taxon>Auriculariaceae</taxon>
        <taxon>Auricularia</taxon>
    </lineage>
</organism>
<evidence type="ECO:0000313" key="2">
    <source>
        <dbReference type="EMBL" id="EJD32713.1"/>
    </source>
</evidence>
<feature type="non-terminal residue" evidence="2">
    <location>
        <position position="574"/>
    </location>
</feature>
<dbReference type="KEGG" id="adl:AURDEDRAFT_132027"/>
<accession>J0WK87</accession>
<evidence type="ECO:0000313" key="3">
    <source>
        <dbReference type="Proteomes" id="UP000006514"/>
    </source>
</evidence>
<dbReference type="InParanoid" id="J0WK87"/>
<dbReference type="Proteomes" id="UP000006514">
    <property type="component" value="Unassembled WGS sequence"/>
</dbReference>
<name>J0WK87_AURST</name>
<protein>
    <submittedName>
        <fullName evidence="2">Uncharacterized protein</fullName>
    </submittedName>
</protein>
<keyword evidence="3" id="KW-1185">Reference proteome</keyword>
<feature type="region of interest" description="Disordered" evidence="1">
    <location>
        <begin position="1"/>
        <end position="30"/>
    </location>
</feature>
<reference evidence="3" key="1">
    <citation type="journal article" date="2012" name="Science">
        <title>The Paleozoic origin of enzymatic lignin decomposition reconstructed from 31 fungal genomes.</title>
        <authorList>
            <person name="Floudas D."/>
            <person name="Binder M."/>
            <person name="Riley R."/>
            <person name="Barry K."/>
            <person name="Blanchette R.A."/>
            <person name="Henrissat B."/>
            <person name="Martinez A.T."/>
            <person name="Otillar R."/>
            <person name="Spatafora J.W."/>
            <person name="Yadav J.S."/>
            <person name="Aerts A."/>
            <person name="Benoit I."/>
            <person name="Boyd A."/>
            <person name="Carlson A."/>
            <person name="Copeland A."/>
            <person name="Coutinho P.M."/>
            <person name="de Vries R.P."/>
            <person name="Ferreira P."/>
            <person name="Findley K."/>
            <person name="Foster B."/>
            <person name="Gaskell J."/>
            <person name="Glotzer D."/>
            <person name="Gorecki P."/>
            <person name="Heitman J."/>
            <person name="Hesse C."/>
            <person name="Hori C."/>
            <person name="Igarashi K."/>
            <person name="Jurgens J.A."/>
            <person name="Kallen N."/>
            <person name="Kersten P."/>
            <person name="Kohler A."/>
            <person name="Kuees U."/>
            <person name="Kumar T.K.A."/>
            <person name="Kuo A."/>
            <person name="LaButti K."/>
            <person name="Larrondo L.F."/>
            <person name="Lindquist E."/>
            <person name="Ling A."/>
            <person name="Lombard V."/>
            <person name="Lucas S."/>
            <person name="Lundell T."/>
            <person name="Martin R."/>
            <person name="McLaughlin D.J."/>
            <person name="Morgenstern I."/>
            <person name="Morin E."/>
            <person name="Murat C."/>
            <person name="Nagy L.G."/>
            <person name="Nolan M."/>
            <person name="Ohm R.A."/>
            <person name="Patyshakuliyeva A."/>
            <person name="Rokas A."/>
            <person name="Ruiz-Duenas F.J."/>
            <person name="Sabat G."/>
            <person name="Salamov A."/>
            <person name="Samejima M."/>
            <person name="Schmutz J."/>
            <person name="Slot J.C."/>
            <person name="St John F."/>
            <person name="Stenlid J."/>
            <person name="Sun H."/>
            <person name="Sun S."/>
            <person name="Syed K."/>
            <person name="Tsang A."/>
            <person name="Wiebenga A."/>
            <person name="Young D."/>
            <person name="Pisabarro A."/>
            <person name="Eastwood D.C."/>
            <person name="Martin F."/>
            <person name="Cullen D."/>
            <person name="Grigoriev I.V."/>
            <person name="Hibbett D.S."/>
        </authorList>
    </citation>
    <scope>NUCLEOTIDE SEQUENCE [LARGE SCALE GENOMIC DNA]</scope>
    <source>
        <strain evidence="3">TFB10046</strain>
    </source>
</reference>
<dbReference type="AlphaFoldDB" id="J0WK87"/>
<dbReference type="eggNOG" id="ENOG502QU1V">
    <property type="taxonomic scope" value="Eukaryota"/>
</dbReference>